<feature type="domain" description="NAD-dependent epimerase/dehydratase" evidence="1">
    <location>
        <begin position="43"/>
        <end position="247"/>
    </location>
</feature>
<evidence type="ECO:0000259" key="1">
    <source>
        <dbReference type="Pfam" id="PF01370"/>
    </source>
</evidence>
<dbReference type="InterPro" id="IPR001509">
    <property type="entry name" value="Epimerase_deHydtase"/>
</dbReference>
<reference evidence="2" key="1">
    <citation type="submission" date="2018-05" db="EMBL/GenBank/DDBJ databases">
        <authorList>
            <person name="Lanie J.A."/>
            <person name="Ng W.-L."/>
            <person name="Kazmierczak K.M."/>
            <person name="Andrzejewski T.M."/>
            <person name="Davidsen T.M."/>
            <person name="Wayne K.J."/>
            <person name="Tettelin H."/>
            <person name="Glass J.I."/>
            <person name="Rusch D."/>
            <person name="Podicherti R."/>
            <person name="Tsui H.-C.T."/>
            <person name="Winkler M.E."/>
        </authorList>
    </citation>
    <scope>NUCLEOTIDE SEQUENCE</scope>
</reference>
<dbReference type="Pfam" id="PF01370">
    <property type="entry name" value="Epimerase"/>
    <property type="match status" value="1"/>
</dbReference>
<evidence type="ECO:0000313" key="2">
    <source>
        <dbReference type="EMBL" id="SUZ70219.1"/>
    </source>
</evidence>
<protein>
    <recommendedName>
        <fullName evidence="1">NAD-dependent epimerase/dehydratase domain-containing protein</fullName>
    </recommendedName>
</protein>
<gene>
    <name evidence="2" type="ORF">METZ01_LOCUS23073</name>
</gene>
<dbReference type="InterPro" id="IPR036291">
    <property type="entry name" value="NAD(P)-bd_dom_sf"/>
</dbReference>
<accession>A0A381PWA1</accession>
<dbReference type="EMBL" id="UINC01001083">
    <property type="protein sequence ID" value="SUZ70219.1"/>
    <property type="molecule type" value="Genomic_DNA"/>
</dbReference>
<organism evidence="2">
    <name type="scientific">marine metagenome</name>
    <dbReference type="NCBI Taxonomy" id="408172"/>
    <lineage>
        <taxon>unclassified sequences</taxon>
        <taxon>metagenomes</taxon>
        <taxon>ecological metagenomes</taxon>
    </lineage>
</organism>
<dbReference type="InterPro" id="IPR050177">
    <property type="entry name" value="Lipid_A_modif_metabolic_enz"/>
</dbReference>
<dbReference type="SUPFAM" id="SSF51735">
    <property type="entry name" value="NAD(P)-binding Rossmann-fold domains"/>
    <property type="match status" value="1"/>
</dbReference>
<dbReference type="PANTHER" id="PTHR43245:SF13">
    <property type="entry name" value="UDP-D-APIOSE_UDP-D-XYLOSE SYNTHASE 2"/>
    <property type="match status" value="1"/>
</dbReference>
<dbReference type="Gene3D" id="3.40.50.720">
    <property type="entry name" value="NAD(P)-binding Rossmann-like Domain"/>
    <property type="match status" value="1"/>
</dbReference>
<proteinExistence type="predicted"/>
<sequence>MDSKRRTILKLGLLSGGAAVSGFTPNLGISDIKAQSSGISLRILILGGTGFIGPHMVHEALRRGHEVTLFNRGRTNKDLFPNLETLIGDRNNDLDSLKGRQWDVVIDNSGYIPRHVADSARLLSSAASHYVYISTISTYASLAEPTNEDSPLAQISDETIEDITSETYGPLKVLCEKKAAEEFGKERLTILRPAYICGPGDHTDRYSYWPVRTMRGGKMVWPGNPKDKIQIIDVRDLANFTNDILNKKIIGIYNTVTPAGLFTMGDLLKDCLDATNSNMQPIWMNYSYIKSQIEGENVFPIWAPPLPKYAGDAMVSGERAVDKGLINRPTKFTARDTIEWWKTLPPERTENLRAGPSIELEKSLLDNWHT</sequence>
<name>A0A381PWA1_9ZZZZ</name>
<dbReference type="PANTHER" id="PTHR43245">
    <property type="entry name" value="BIFUNCTIONAL POLYMYXIN RESISTANCE PROTEIN ARNA"/>
    <property type="match status" value="1"/>
</dbReference>
<dbReference type="AlphaFoldDB" id="A0A381PWA1"/>